<feature type="compositionally biased region" description="Polar residues" evidence="1">
    <location>
        <begin position="1"/>
        <end position="17"/>
    </location>
</feature>
<dbReference type="Proteomes" id="UP001141806">
    <property type="component" value="Unassembled WGS sequence"/>
</dbReference>
<keyword evidence="3" id="KW-1185">Reference proteome</keyword>
<organism evidence="2 3">
    <name type="scientific">Protea cynaroides</name>
    <dbReference type="NCBI Taxonomy" id="273540"/>
    <lineage>
        <taxon>Eukaryota</taxon>
        <taxon>Viridiplantae</taxon>
        <taxon>Streptophyta</taxon>
        <taxon>Embryophyta</taxon>
        <taxon>Tracheophyta</taxon>
        <taxon>Spermatophyta</taxon>
        <taxon>Magnoliopsida</taxon>
        <taxon>Proteales</taxon>
        <taxon>Proteaceae</taxon>
        <taxon>Protea</taxon>
    </lineage>
</organism>
<dbReference type="AlphaFoldDB" id="A0A9Q0JS18"/>
<protein>
    <submittedName>
        <fullName evidence="2">Uncharacterized protein</fullName>
    </submittedName>
</protein>
<proteinExistence type="predicted"/>
<reference evidence="2" key="1">
    <citation type="journal article" date="2023" name="Plant J.">
        <title>The genome of the king protea, Protea cynaroides.</title>
        <authorList>
            <person name="Chang J."/>
            <person name="Duong T.A."/>
            <person name="Schoeman C."/>
            <person name="Ma X."/>
            <person name="Roodt D."/>
            <person name="Barker N."/>
            <person name="Li Z."/>
            <person name="Van de Peer Y."/>
            <person name="Mizrachi E."/>
        </authorList>
    </citation>
    <scope>NUCLEOTIDE SEQUENCE</scope>
    <source>
        <tissue evidence="2">Young leaves</tissue>
    </source>
</reference>
<evidence type="ECO:0000256" key="1">
    <source>
        <dbReference type="SAM" id="MobiDB-lite"/>
    </source>
</evidence>
<feature type="region of interest" description="Disordered" evidence="1">
    <location>
        <begin position="231"/>
        <end position="252"/>
    </location>
</feature>
<name>A0A9Q0JS18_9MAGN</name>
<accession>A0A9Q0JS18</accession>
<evidence type="ECO:0000313" key="3">
    <source>
        <dbReference type="Proteomes" id="UP001141806"/>
    </source>
</evidence>
<gene>
    <name evidence="2" type="ORF">NE237_000121</name>
</gene>
<dbReference type="OrthoDB" id="1707680at2759"/>
<dbReference type="EMBL" id="JAMYWD010001102">
    <property type="protein sequence ID" value="KAJ4945351.1"/>
    <property type="molecule type" value="Genomic_DNA"/>
</dbReference>
<comment type="caution">
    <text evidence="2">The sequence shown here is derived from an EMBL/GenBank/DDBJ whole genome shotgun (WGS) entry which is preliminary data.</text>
</comment>
<feature type="region of interest" description="Disordered" evidence="1">
    <location>
        <begin position="1"/>
        <end position="52"/>
    </location>
</feature>
<evidence type="ECO:0000313" key="2">
    <source>
        <dbReference type="EMBL" id="KAJ4945351.1"/>
    </source>
</evidence>
<sequence>MSSFASVLTRSGVNTAGESLPASHSRQEGMRALALPIPLGEASGRPRPNFSDSAVRSAVRWGHKSVSAFPVAESRVKPAREAGGGKEEAPVHKVFAEKRPFRASESHCADDTNPELVIARKPEVRQKKYMVFINDKTIQPKPKSDRLRKGLFQFTKKRFSVDAPPPMERPSFSDQGIPIQRIRHLMVVVDKLGREGMLLMEVGKTRPTCPGLEGEPSNSWITRAGASRADVTTGLGPNVSTSEAGTGGRGGLPHVAISLEATRSYWEPPQKASQHPKLPTPMRMMTKPAFCVFSGKDRTMGTNLQGYHLLWPDLPTFSQLPYHDDKCKGFCAGVRGWS</sequence>